<organism evidence="1 2">
    <name type="scientific">Clostridium senegalense</name>
    <dbReference type="NCBI Taxonomy" id="1465809"/>
    <lineage>
        <taxon>Bacteria</taxon>
        <taxon>Bacillati</taxon>
        <taxon>Bacillota</taxon>
        <taxon>Clostridia</taxon>
        <taxon>Eubacteriales</taxon>
        <taxon>Clostridiaceae</taxon>
        <taxon>Clostridium</taxon>
    </lineage>
</organism>
<dbReference type="Proteomes" id="UP000481872">
    <property type="component" value="Unassembled WGS sequence"/>
</dbReference>
<protein>
    <submittedName>
        <fullName evidence="1">DUF1499 domain-containing protein</fullName>
    </submittedName>
</protein>
<evidence type="ECO:0000313" key="2">
    <source>
        <dbReference type="Proteomes" id="UP000481872"/>
    </source>
</evidence>
<accession>A0A6M0H6C4</accession>
<dbReference type="AlphaFoldDB" id="A0A6M0H6C4"/>
<reference evidence="1 2" key="1">
    <citation type="submission" date="2020-02" db="EMBL/GenBank/DDBJ databases">
        <title>Genome assembly of a novel Clostridium senegalense strain.</title>
        <authorList>
            <person name="Gupta T.B."/>
            <person name="Jauregui R."/>
            <person name="Maclean P."/>
            <person name="Nawarathana A."/>
            <person name="Brightwell G."/>
        </authorList>
    </citation>
    <scope>NUCLEOTIDE SEQUENCE [LARGE SCALE GENOMIC DNA]</scope>
    <source>
        <strain evidence="1 2">AGRFS4</strain>
    </source>
</reference>
<evidence type="ECO:0000313" key="1">
    <source>
        <dbReference type="EMBL" id="NEU06179.1"/>
    </source>
</evidence>
<gene>
    <name evidence="1" type="ORF">G3M99_15235</name>
</gene>
<dbReference type="Pfam" id="PF07386">
    <property type="entry name" value="DUF1499"/>
    <property type="match status" value="1"/>
</dbReference>
<dbReference type="InterPro" id="IPR010865">
    <property type="entry name" value="DUF1499"/>
</dbReference>
<comment type="caution">
    <text evidence="1">The sequence shown here is derived from an EMBL/GenBank/DDBJ whole genome shotgun (WGS) entry which is preliminary data.</text>
</comment>
<dbReference type="EMBL" id="JAAGPU010000035">
    <property type="protein sequence ID" value="NEU06179.1"/>
    <property type="molecule type" value="Genomic_DNA"/>
</dbReference>
<proteinExistence type="predicted"/>
<keyword evidence="2" id="KW-1185">Reference proteome</keyword>
<dbReference type="PANTHER" id="PTHR34801:SF6">
    <property type="entry name" value="SLL1620 PROTEIN"/>
    <property type="match status" value="1"/>
</dbReference>
<dbReference type="RefSeq" id="WP_061996037.1">
    <property type="nucleotide sequence ID" value="NZ_JAAGPU010000035.1"/>
</dbReference>
<dbReference type="PANTHER" id="PTHR34801">
    <property type="entry name" value="EXPRESSED PROTEIN"/>
    <property type="match status" value="1"/>
</dbReference>
<name>A0A6M0H6C4_9CLOT</name>
<sequence>MKKRNLILLGLGVASVSTIISRNIVKPKNLGVVKGRLHEIPNRPSAVSTETIYHNKRVETLPFKGDLEESKEKIVKVLNCIGGILVLRVEYDYIYAVSTTPLLRYHDDIEFYFDEKLQCIHYRSCARVPYYDFGTNKNRYLKIRDYYFHLV</sequence>